<gene>
    <name evidence="3" type="ORF">AYI70_g10547</name>
</gene>
<dbReference type="Proteomes" id="UP000187283">
    <property type="component" value="Unassembled WGS sequence"/>
</dbReference>
<dbReference type="CDD" id="cd00866">
    <property type="entry name" value="PEBP_euk"/>
    <property type="match status" value="3"/>
</dbReference>
<feature type="compositionally biased region" description="Low complexity" evidence="1">
    <location>
        <begin position="597"/>
        <end position="610"/>
    </location>
</feature>
<dbReference type="SUPFAM" id="SSF49777">
    <property type="entry name" value="PEBP-like"/>
    <property type="match status" value="3"/>
</dbReference>
<name>A0A1R1X608_9FUNG</name>
<keyword evidence="4" id="KW-1185">Reference proteome</keyword>
<dbReference type="PANTHER" id="PTHR11362">
    <property type="entry name" value="PHOSPHATIDYLETHANOLAMINE-BINDING PROTEIN"/>
    <property type="match status" value="1"/>
</dbReference>
<reference evidence="3 4" key="1">
    <citation type="submission" date="2017-01" db="EMBL/GenBank/DDBJ databases">
        <authorList>
            <person name="Mah S.A."/>
            <person name="Swanson W.J."/>
            <person name="Moy G.W."/>
            <person name="Vacquier V.D."/>
        </authorList>
    </citation>
    <scope>NUCLEOTIDE SEQUENCE [LARGE SCALE GENOMIC DNA]</scope>
    <source>
        <strain evidence="3 4">GSMNP</strain>
    </source>
</reference>
<sequence>MKFVISSTLFTAFLSSYTLAQGSNPSAIATALAKDNVIPDVLPAGFVPETELNVSWAGRSMEYGTEYFPYNNETNALPVINYAADANAYYTLALVDPDAPSRADPFRAQVRHYLSVNIKGSDITSGNNTSTPFLAPRPFAGCGRKRFVWVLARQPSILPELSITTARPGFSIAKFASDNNMKLIAANYFEVESSPANICTVPNATPTPKTIAAALAKDNVIPDVLPAGFVPETELNVSWAGRSMEYGTEYFPYNNETNALPVINYAADANAYYTLALVDPDAPSRADPFRAQVRHYLSVNIKGSDITSGNNTSTPFLAPRPFAGCGRKRFVWVLARQPSILPELSITTARPGFSIAKFASDNNMKLIAANYFEVESSPANICTVPNATPTPKTIAAALAKDNVIPDVLPADFIPEFELNVSYVNRKMEYGTEYFPYNNETDALPVISYTADANAYYTLALVDPDAPSRANPFRAQVRHYLSVNIKGSDITSGNNTSTPFLAPRPFAGCGRKRFVWVLARQPSILPELTVAAARPGFNIAKYASDNKLTLIAANYFEVESSPADSCQVPGGPSATSTATASATASASASASATATATATATSSKAYPTSTSTKKKLPKCIPAAHKTAA</sequence>
<feature type="signal peptide" evidence="2">
    <location>
        <begin position="1"/>
        <end position="22"/>
    </location>
</feature>
<dbReference type="STRING" id="133412.A0A1R1X608"/>
<comment type="caution">
    <text evidence="3">The sequence shown here is derived from an EMBL/GenBank/DDBJ whole genome shotgun (WGS) entry which is preliminary data.</text>
</comment>
<feature type="region of interest" description="Disordered" evidence="1">
    <location>
        <begin position="597"/>
        <end position="627"/>
    </location>
</feature>
<dbReference type="AlphaFoldDB" id="A0A1R1X608"/>
<feature type="chain" id="PRO_5012006064" evidence="2">
    <location>
        <begin position="23"/>
        <end position="627"/>
    </location>
</feature>
<protein>
    <submittedName>
        <fullName evidence="3">OV-16 antigen</fullName>
    </submittedName>
</protein>
<dbReference type="PANTHER" id="PTHR11362:SF82">
    <property type="entry name" value="PHOSPHATIDYLETHANOLAMINE-BINDING PROTEIN 4"/>
    <property type="match status" value="1"/>
</dbReference>
<dbReference type="InterPro" id="IPR035810">
    <property type="entry name" value="PEBP_euk"/>
</dbReference>
<dbReference type="Pfam" id="PF01161">
    <property type="entry name" value="PBP"/>
    <property type="match status" value="3"/>
</dbReference>
<dbReference type="Gene3D" id="3.90.280.10">
    <property type="entry name" value="PEBP-like"/>
    <property type="match status" value="3"/>
</dbReference>
<proteinExistence type="predicted"/>
<evidence type="ECO:0000256" key="2">
    <source>
        <dbReference type="SAM" id="SignalP"/>
    </source>
</evidence>
<evidence type="ECO:0000313" key="4">
    <source>
        <dbReference type="Proteomes" id="UP000187283"/>
    </source>
</evidence>
<organism evidence="3 4">
    <name type="scientific">Smittium culicis</name>
    <dbReference type="NCBI Taxonomy" id="133412"/>
    <lineage>
        <taxon>Eukaryota</taxon>
        <taxon>Fungi</taxon>
        <taxon>Fungi incertae sedis</taxon>
        <taxon>Zoopagomycota</taxon>
        <taxon>Kickxellomycotina</taxon>
        <taxon>Harpellomycetes</taxon>
        <taxon>Harpellales</taxon>
        <taxon>Legeriomycetaceae</taxon>
        <taxon>Smittium</taxon>
    </lineage>
</organism>
<evidence type="ECO:0000313" key="3">
    <source>
        <dbReference type="EMBL" id="OMJ10071.1"/>
    </source>
</evidence>
<dbReference type="EMBL" id="LSSN01005176">
    <property type="protein sequence ID" value="OMJ10071.1"/>
    <property type="molecule type" value="Genomic_DNA"/>
</dbReference>
<dbReference type="InterPro" id="IPR008914">
    <property type="entry name" value="PEBP"/>
</dbReference>
<accession>A0A1R1X608</accession>
<dbReference type="OrthoDB" id="2506647at2759"/>
<dbReference type="InterPro" id="IPR036610">
    <property type="entry name" value="PEBP-like_sf"/>
</dbReference>
<keyword evidence="2" id="KW-0732">Signal</keyword>
<evidence type="ECO:0000256" key="1">
    <source>
        <dbReference type="SAM" id="MobiDB-lite"/>
    </source>
</evidence>